<evidence type="ECO:0000256" key="2">
    <source>
        <dbReference type="ARBA" id="ARBA00022670"/>
    </source>
</evidence>
<evidence type="ECO:0000256" key="1">
    <source>
        <dbReference type="ARBA" id="ARBA00008455"/>
    </source>
</evidence>
<dbReference type="Gene3D" id="3.90.70.10">
    <property type="entry name" value="Cysteine proteinases"/>
    <property type="match status" value="1"/>
</dbReference>
<protein>
    <recommendedName>
        <fullName evidence="7">Peptidase C1A papain C-terminal domain-containing protein</fullName>
    </recommendedName>
</protein>
<dbReference type="InterPro" id="IPR038765">
    <property type="entry name" value="Papain-like_cys_pep_sf"/>
</dbReference>
<dbReference type="InterPro" id="IPR000668">
    <property type="entry name" value="Peptidase_C1A_C"/>
</dbReference>
<keyword evidence="3" id="KW-0378">Hydrolase</keyword>
<keyword evidence="2" id="KW-0645">Protease</keyword>
<evidence type="ECO:0000256" key="3">
    <source>
        <dbReference type="ARBA" id="ARBA00022801"/>
    </source>
</evidence>
<organism evidence="8 9">
    <name type="scientific">Brassica napus</name>
    <name type="common">Rape</name>
    <dbReference type="NCBI Taxonomy" id="3708"/>
    <lineage>
        <taxon>Eukaryota</taxon>
        <taxon>Viridiplantae</taxon>
        <taxon>Streptophyta</taxon>
        <taxon>Embryophyta</taxon>
        <taxon>Tracheophyta</taxon>
        <taxon>Spermatophyta</taxon>
        <taxon>Magnoliopsida</taxon>
        <taxon>eudicotyledons</taxon>
        <taxon>Gunneridae</taxon>
        <taxon>Pentapetalae</taxon>
        <taxon>rosids</taxon>
        <taxon>malvids</taxon>
        <taxon>Brassicales</taxon>
        <taxon>Brassicaceae</taxon>
        <taxon>Brassiceae</taxon>
        <taxon>Brassica</taxon>
    </lineage>
</organism>
<dbReference type="Pfam" id="PF00112">
    <property type="entry name" value="Peptidase_C1"/>
    <property type="match status" value="2"/>
</dbReference>
<comment type="caution">
    <text evidence="8">The sequence shown here is derived from an EMBL/GenBank/DDBJ whole genome shotgun (WGS) entry which is preliminary data.</text>
</comment>
<keyword evidence="6" id="KW-0472">Membrane</keyword>
<dbReference type="InterPro" id="IPR013128">
    <property type="entry name" value="Peptidase_C1A"/>
</dbReference>
<dbReference type="SUPFAM" id="SSF54001">
    <property type="entry name" value="Cysteine proteinases"/>
    <property type="match status" value="1"/>
</dbReference>
<dbReference type="EMBL" id="JAGKQM010000014">
    <property type="protein sequence ID" value="KAH0885198.1"/>
    <property type="molecule type" value="Genomic_DNA"/>
</dbReference>
<sequence>MDSSCWSRLLLPSVFARRFSREVNWREEGAVIPVKNQGHICGMIHYFFARLDLCIAIAVEIAVIFDKIGSCWALSVVGAVNGINKIKTGELIYLWEQEFIDYYREDGNGGCDGGPCEDGFGNHDVLAVWHGTTDGGEDYWIIIYNSWGSYWGEGGYISKGLGYWLGNVEISEDRQDSRLHGISPLRQTVLILVVIASSIDFGQSCGTRISPLILDHDNHNSVRSFVKRIRKVIGEGFLGIYRIVNGVVLYLCLWNIAYGVKCSSGNEDWRERYTYGYKKRSLGSSKVSIFLQFVLHFFSVAIALVLFDMMTQGRLMFFTSCSCHISQRVMAVVRKVPELLSAVDGKGTTDVEMAKQHGTRKRIFKPAAGTAVSTKMRMASVRASPRKRTGVKSGMRQGENSKQMDAKGTSNPKPGLPKP</sequence>
<reference evidence="8 9" key="1">
    <citation type="submission" date="2021-05" db="EMBL/GenBank/DDBJ databases">
        <title>Genome Assembly of Synthetic Allotetraploid Brassica napus Reveals Homoeologous Exchanges between Subgenomes.</title>
        <authorList>
            <person name="Davis J.T."/>
        </authorList>
    </citation>
    <scope>NUCLEOTIDE SEQUENCE [LARGE SCALE GENOMIC DNA]</scope>
    <source>
        <strain evidence="9">cv. Da-Ae</strain>
        <tissue evidence="8">Seedling</tissue>
    </source>
</reference>
<evidence type="ECO:0000256" key="4">
    <source>
        <dbReference type="ARBA" id="ARBA00022807"/>
    </source>
</evidence>
<evidence type="ECO:0000313" key="9">
    <source>
        <dbReference type="Proteomes" id="UP000824890"/>
    </source>
</evidence>
<feature type="domain" description="Peptidase C1A papain C-terminal" evidence="7">
    <location>
        <begin position="19"/>
        <end position="174"/>
    </location>
</feature>
<dbReference type="Proteomes" id="UP000824890">
    <property type="component" value="Unassembled WGS sequence"/>
</dbReference>
<feature type="transmembrane region" description="Helical" evidence="6">
    <location>
        <begin position="289"/>
        <end position="307"/>
    </location>
</feature>
<comment type="similarity">
    <text evidence="1">Belongs to the peptidase C1 family.</text>
</comment>
<gene>
    <name evidence="8" type="ORF">HID58_061294</name>
</gene>
<dbReference type="PANTHER" id="PTHR12411">
    <property type="entry name" value="CYSTEINE PROTEASE FAMILY C1-RELATED"/>
    <property type="match status" value="1"/>
</dbReference>
<keyword evidence="9" id="KW-1185">Reference proteome</keyword>
<evidence type="ECO:0000313" key="8">
    <source>
        <dbReference type="EMBL" id="KAH0885198.1"/>
    </source>
</evidence>
<keyword evidence="6" id="KW-1133">Transmembrane helix</keyword>
<keyword evidence="4" id="KW-0788">Thiol protease</keyword>
<feature type="region of interest" description="Disordered" evidence="5">
    <location>
        <begin position="375"/>
        <end position="419"/>
    </location>
</feature>
<feature type="compositionally biased region" description="Polar residues" evidence="5">
    <location>
        <begin position="398"/>
        <end position="412"/>
    </location>
</feature>
<proteinExistence type="inferred from homology"/>
<dbReference type="SMART" id="SM00645">
    <property type="entry name" value="Pept_C1"/>
    <property type="match status" value="1"/>
</dbReference>
<evidence type="ECO:0000259" key="7">
    <source>
        <dbReference type="SMART" id="SM00645"/>
    </source>
</evidence>
<dbReference type="Gene3D" id="2.40.50.170">
    <property type="entry name" value="Cysteine proteinases. Chain C"/>
    <property type="match status" value="1"/>
</dbReference>
<keyword evidence="6" id="KW-0812">Transmembrane</keyword>
<feature type="transmembrane region" description="Helical" evidence="6">
    <location>
        <begin position="237"/>
        <end position="257"/>
    </location>
</feature>
<evidence type="ECO:0000256" key="6">
    <source>
        <dbReference type="SAM" id="Phobius"/>
    </source>
</evidence>
<accession>A0ABQ7ZYC9</accession>
<evidence type="ECO:0000256" key="5">
    <source>
        <dbReference type="SAM" id="MobiDB-lite"/>
    </source>
</evidence>
<name>A0ABQ7ZYC9_BRANA</name>